<dbReference type="Gramene" id="KOM41630">
    <property type="protein sequence ID" value="KOM41630"/>
    <property type="gene ID" value="LR48_Vigan04g182800"/>
</dbReference>
<protein>
    <submittedName>
        <fullName evidence="1">Uncharacterized protein</fullName>
    </submittedName>
</protein>
<organism evidence="1 2">
    <name type="scientific">Phaseolus angularis</name>
    <name type="common">Azuki bean</name>
    <name type="synonym">Vigna angularis</name>
    <dbReference type="NCBI Taxonomy" id="3914"/>
    <lineage>
        <taxon>Eukaryota</taxon>
        <taxon>Viridiplantae</taxon>
        <taxon>Streptophyta</taxon>
        <taxon>Embryophyta</taxon>
        <taxon>Tracheophyta</taxon>
        <taxon>Spermatophyta</taxon>
        <taxon>Magnoliopsida</taxon>
        <taxon>eudicotyledons</taxon>
        <taxon>Gunneridae</taxon>
        <taxon>Pentapetalae</taxon>
        <taxon>rosids</taxon>
        <taxon>fabids</taxon>
        <taxon>Fabales</taxon>
        <taxon>Fabaceae</taxon>
        <taxon>Papilionoideae</taxon>
        <taxon>50 kb inversion clade</taxon>
        <taxon>NPAAA clade</taxon>
        <taxon>indigoferoid/millettioid clade</taxon>
        <taxon>Phaseoleae</taxon>
        <taxon>Vigna</taxon>
    </lineage>
</organism>
<name>A0A0L9UFE9_PHAAN</name>
<sequence>MGKLTPETSSFSLLKLTLSLLRSSFRNHRSAPDAVSFNLDRTVSESEAETSSFSLLKLTLSLLRSSFRNHRSAPDAVSFNLDRTVSESEAEGETLLEDVIEEENLVDVEVKAEP</sequence>
<reference evidence="2" key="1">
    <citation type="journal article" date="2015" name="Proc. Natl. Acad. Sci. U.S.A.">
        <title>Genome sequencing of adzuki bean (Vigna angularis) provides insight into high starch and low fat accumulation and domestication.</title>
        <authorList>
            <person name="Yang K."/>
            <person name="Tian Z."/>
            <person name="Chen C."/>
            <person name="Luo L."/>
            <person name="Zhao B."/>
            <person name="Wang Z."/>
            <person name="Yu L."/>
            <person name="Li Y."/>
            <person name="Sun Y."/>
            <person name="Li W."/>
            <person name="Chen Y."/>
            <person name="Li Y."/>
            <person name="Zhang Y."/>
            <person name="Ai D."/>
            <person name="Zhao J."/>
            <person name="Shang C."/>
            <person name="Ma Y."/>
            <person name="Wu B."/>
            <person name="Wang M."/>
            <person name="Gao L."/>
            <person name="Sun D."/>
            <person name="Zhang P."/>
            <person name="Guo F."/>
            <person name="Wang W."/>
            <person name="Li Y."/>
            <person name="Wang J."/>
            <person name="Varshney R.K."/>
            <person name="Wang J."/>
            <person name="Ling H.Q."/>
            <person name="Wan P."/>
        </authorList>
    </citation>
    <scope>NUCLEOTIDE SEQUENCE</scope>
    <source>
        <strain evidence="2">cv. Jingnong 6</strain>
    </source>
</reference>
<proteinExistence type="predicted"/>
<dbReference type="Proteomes" id="UP000053144">
    <property type="component" value="Chromosome 4"/>
</dbReference>
<evidence type="ECO:0000313" key="1">
    <source>
        <dbReference type="EMBL" id="KOM41630.1"/>
    </source>
</evidence>
<dbReference type="EMBL" id="CM003374">
    <property type="protein sequence ID" value="KOM41630.1"/>
    <property type="molecule type" value="Genomic_DNA"/>
</dbReference>
<gene>
    <name evidence="1" type="ORF">LR48_Vigan04g182800</name>
</gene>
<accession>A0A0L9UFE9</accession>
<evidence type="ECO:0000313" key="2">
    <source>
        <dbReference type="Proteomes" id="UP000053144"/>
    </source>
</evidence>
<dbReference type="AlphaFoldDB" id="A0A0L9UFE9"/>